<feature type="domain" description="Galactosyltransferase C-terminal" evidence="3">
    <location>
        <begin position="217"/>
        <end position="260"/>
    </location>
</feature>
<dbReference type="Proteomes" id="UP001500655">
    <property type="component" value="Unassembled WGS sequence"/>
</dbReference>
<dbReference type="SUPFAM" id="SSF53448">
    <property type="entry name" value="Nucleotide-diphospho-sugar transferases"/>
    <property type="match status" value="1"/>
</dbReference>
<dbReference type="Pfam" id="PF02709">
    <property type="entry name" value="Glyco_transf_7C"/>
    <property type="match status" value="1"/>
</dbReference>
<proteinExistence type="predicted"/>
<protein>
    <submittedName>
        <fullName evidence="4">Glycosyltransferase</fullName>
    </submittedName>
</protein>
<dbReference type="PANTHER" id="PTHR43685:SF3">
    <property type="entry name" value="SLR2126 PROTEIN"/>
    <property type="match status" value="1"/>
</dbReference>
<reference evidence="4 5" key="1">
    <citation type="journal article" date="2019" name="Int. J. Syst. Evol. Microbiol.">
        <title>The Global Catalogue of Microorganisms (GCM) 10K type strain sequencing project: providing services to taxonomists for standard genome sequencing and annotation.</title>
        <authorList>
            <consortium name="The Broad Institute Genomics Platform"/>
            <consortium name="The Broad Institute Genome Sequencing Center for Infectious Disease"/>
            <person name="Wu L."/>
            <person name="Ma J."/>
        </authorList>
    </citation>
    <scope>NUCLEOTIDE SEQUENCE [LARGE SCALE GENOMIC DNA]</scope>
    <source>
        <strain evidence="4 5">JCM 13249</strain>
    </source>
</reference>
<evidence type="ECO:0000256" key="1">
    <source>
        <dbReference type="ARBA" id="ARBA00022679"/>
    </source>
</evidence>
<name>A0ABN2KV29_9ACTN</name>
<dbReference type="InterPro" id="IPR029044">
    <property type="entry name" value="Nucleotide-diphossugar_trans"/>
</dbReference>
<keyword evidence="1" id="KW-0808">Transferase</keyword>
<dbReference type="InterPro" id="IPR050834">
    <property type="entry name" value="Glycosyltransf_2"/>
</dbReference>
<organism evidence="4 5">
    <name type="scientific">Luedemannella helvata</name>
    <dbReference type="NCBI Taxonomy" id="349315"/>
    <lineage>
        <taxon>Bacteria</taxon>
        <taxon>Bacillati</taxon>
        <taxon>Actinomycetota</taxon>
        <taxon>Actinomycetes</taxon>
        <taxon>Micromonosporales</taxon>
        <taxon>Micromonosporaceae</taxon>
        <taxon>Luedemannella</taxon>
    </lineage>
</organism>
<sequence>MSPVNIPATVAAVEMAGSDDRRYAGDVPVVEPDLSVVIPTHNRAERLHHTLRALAGQRLPRDRFEVVIADDGSTDDTAAVVAAFEPDLTLRYARLDRDEADIAAHGYCVSGVRNAGARLAGAPLIVFLDCGVIAGPDLLAAHLAAHAGAGPARSVLGYAFGTHKFRPFPDLAQLLRTRSPEEVAAAIGAGPRGLDLRHDVLPADGDLTGLAGPWILCWTLNMSVRATDFRAVGGFDENFRGWGYEDVELGYRLHRAGTRLVASRDAWGIEWPDRPDLAALETGAARNIEVFLARHRHPDVELYACARGRNILREFERDHAALRAWTLRVRGLDPLPDLTGLPAAERMCVLGSGGVVPAGWPPTVLVDFDAEALSRLPAAGGHTPLHAVGLRTGLPDRAFDLVVITSRLAGVWDRWGGQLLAEARRVGRQVVCFADAAAPTVAGAR</sequence>
<dbReference type="EMBL" id="BAAALS010000023">
    <property type="protein sequence ID" value="GAA1766990.1"/>
    <property type="molecule type" value="Genomic_DNA"/>
</dbReference>
<feature type="domain" description="Glycosyltransferase 2-like" evidence="2">
    <location>
        <begin position="35"/>
        <end position="145"/>
    </location>
</feature>
<dbReference type="PANTHER" id="PTHR43685">
    <property type="entry name" value="GLYCOSYLTRANSFERASE"/>
    <property type="match status" value="1"/>
</dbReference>
<evidence type="ECO:0000259" key="2">
    <source>
        <dbReference type="Pfam" id="PF00535"/>
    </source>
</evidence>
<dbReference type="InterPro" id="IPR027791">
    <property type="entry name" value="Galactosyl_T_C"/>
</dbReference>
<dbReference type="Pfam" id="PF00535">
    <property type="entry name" value="Glycos_transf_2"/>
    <property type="match status" value="1"/>
</dbReference>
<accession>A0ABN2KV29</accession>
<evidence type="ECO:0000313" key="4">
    <source>
        <dbReference type="EMBL" id="GAA1766990.1"/>
    </source>
</evidence>
<comment type="caution">
    <text evidence="4">The sequence shown here is derived from an EMBL/GenBank/DDBJ whole genome shotgun (WGS) entry which is preliminary data.</text>
</comment>
<evidence type="ECO:0000313" key="5">
    <source>
        <dbReference type="Proteomes" id="UP001500655"/>
    </source>
</evidence>
<keyword evidence="5" id="KW-1185">Reference proteome</keyword>
<dbReference type="Gene3D" id="3.90.550.10">
    <property type="entry name" value="Spore Coat Polysaccharide Biosynthesis Protein SpsA, Chain A"/>
    <property type="match status" value="1"/>
</dbReference>
<evidence type="ECO:0000259" key="3">
    <source>
        <dbReference type="Pfam" id="PF02709"/>
    </source>
</evidence>
<dbReference type="RefSeq" id="WP_344084816.1">
    <property type="nucleotide sequence ID" value="NZ_BAAALS010000023.1"/>
</dbReference>
<gene>
    <name evidence="4" type="ORF">GCM10009681_42590</name>
</gene>
<dbReference type="InterPro" id="IPR001173">
    <property type="entry name" value="Glyco_trans_2-like"/>
</dbReference>